<accession>A0A8X6QUT4</accession>
<dbReference type="AlphaFoldDB" id="A0A8X6QUT4"/>
<organism evidence="1 2">
    <name type="scientific">Nephila pilipes</name>
    <name type="common">Giant wood spider</name>
    <name type="synonym">Nephila maculata</name>
    <dbReference type="NCBI Taxonomy" id="299642"/>
    <lineage>
        <taxon>Eukaryota</taxon>
        <taxon>Metazoa</taxon>
        <taxon>Ecdysozoa</taxon>
        <taxon>Arthropoda</taxon>
        <taxon>Chelicerata</taxon>
        <taxon>Arachnida</taxon>
        <taxon>Araneae</taxon>
        <taxon>Araneomorphae</taxon>
        <taxon>Entelegynae</taxon>
        <taxon>Araneoidea</taxon>
        <taxon>Nephilidae</taxon>
        <taxon>Nephila</taxon>
    </lineage>
</organism>
<dbReference type="EMBL" id="BMAW01034000">
    <property type="protein sequence ID" value="GFU32902.1"/>
    <property type="molecule type" value="Genomic_DNA"/>
</dbReference>
<evidence type="ECO:0000313" key="2">
    <source>
        <dbReference type="Proteomes" id="UP000887013"/>
    </source>
</evidence>
<sequence>MKEPSPRAGLGWCGECERLSKNSNNSKGFTAENTQHVLHIPILNAITILHLNRAAWNSISTIMAASFCRMAFFKAGKEKDFFHGPVISMSDSPLMTPDDKLV</sequence>
<evidence type="ECO:0000313" key="1">
    <source>
        <dbReference type="EMBL" id="GFU32902.1"/>
    </source>
</evidence>
<comment type="caution">
    <text evidence="1">The sequence shown here is derived from an EMBL/GenBank/DDBJ whole genome shotgun (WGS) entry which is preliminary data.</text>
</comment>
<dbReference type="Proteomes" id="UP000887013">
    <property type="component" value="Unassembled WGS sequence"/>
</dbReference>
<proteinExistence type="predicted"/>
<name>A0A8X6QUT4_NEPPI</name>
<gene>
    <name evidence="1" type="ORF">NPIL_356171</name>
</gene>
<protein>
    <submittedName>
        <fullName evidence="1">Uncharacterized protein</fullName>
    </submittedName>
</protein>
<reference evidence="1" key="1">
    <citation type="submission" date="2020-08" db="EMBL/GenBank/DDBJ databases">
        <title>Multicomponent nature underlies the extraordinary mechanical properties of spider dragline silk.</title>
        <authorList>
            <person name="Kono N."/>
            <person name="Nakamura H."/>
            <person name="Mori M."/>
            <person name="Yoshida Y."/>
            <person name="Ohtoshi R."/>
            <person name="Malay A.D."/>
            <person name="Moran D.A.P."/>
            <person name="Tomita M."/>
            <person name="Numata K."/>
            <person name="Arakawa K."/>
        </authorList>
    </citation>
    <scope>NUCLEOTIDE SEQUENCE</scope>
</reference>
<keyword evidence="2" id="KW-1185">Reference proteome</keyword>